<evidence type="ECO:0000313" key="2">
    <source>
        <dbReference type="EMBL" id="EPS39066.1"/>
    </source>
</evidence>
<accession>S8AD74</accession>
<feature type="region of interest" description="Disordered" evidence="1">
    <location>
        <begin position="1"/>
        <end position="25"/>
    </location>
</feature>
<organism evidence="2 3">
    <name type="scientific">Dactylellina haptotyla (strain CBS 200.50)</name>
    <name type="common">Nematode-trapping fungus</name>
    <name type="synonym">Monacrosporium haptotylum</name>
    <dbReference type="NCBI Taxonomy" id="1284197"/>
    <lineage>
        <taxon>Eukaryota</taxon>
        <taxon>Fungi</taxon>
        <taxon>Dikarya</taxon>
        <taxon>Ascomycota</taxon>
        <taxon>Pezizomycotina</taxon>
        <taxon>Orbiliomycetes</taxon>
        <taxon>Orbiliales</taxon>
        <taxon>Orbiliaceae</taxon>
        <taxon>Dactylellina</taxon>
    </lineage>
</organism>
<dbReference type="Proteomes" id="UP000015100">
    <property type="component" value="Unassembled WGS sequence"/>
</dbReference>
<proteinExistence type="predicted"/>
<dbReference type="EMBL" id="AQGS01000494">
    <property type="protein sequence ID" value="EPS39066.1"/>
    <property type="molecule type" value="Genomic_DNA"/>
</dbReference>
<evidence type="ECO:0000313" key="3">
    <source>
        <dbReference type="Proteomes" id="UP000015100"/>
    </source>
</evidence>
<protein>
    <submittedName>
        <fullName evidence="2">Uncharacterized protein</fullName>
    </submittedName>
</protein>
<reference evidence="3" key="2">
    <citation type="submission" date="2013-04" db="EMBL/GenBank/DDBJ databases">
        <title>Genomic mechanisms accounting for the adaptation to parasitism in nematode-trapping fungi.</title>
        <authorList>
            <person name="Ahren D.G."/>
        </authorList>
    </citation>
    <scope>NUCLEOTIDE SEQUENCE [LARGE SCALE GENOMIC DNA]</scope>
    <source>
        <strain evidence="3">CBS 200.50</strain>
    </source>
</reference>
<dbReference type="AlphaFoldDB" id="S8AD74"/>
<reference evidence="2 3" key="1">
    <citation type="journal article" date="2013" name="PLoS Genet.">
        <title>Genomic mechanisms accounting for the adaptation to parasitism in nematode-trapping fungi.</title>
        <authorList>
            <person name="Meerupati T."/>
            <person name="Andersson K.M."/>
            <person name="Friman E."/>
            <person name="Kumar D."/>
            <person name="Tunlid A."/>
            <person name="Ahren D."/>
        </authorList>
    </citation>
    <scope>NUCLEOTIDE SEQUENCE [LARGE SCALE GENOMIC DNA]</scope>
    <source>
        <strain evidence="2 3">CBS 200.50</strain>
    </source>
</reference>
<keyword evidence="3" id="KW-1185">Reference proteome</keyword>
<evidence type="ECO:0000256" key="1">
    <source>
        <dbReference type="SAM" id="MobiDB-lite"/>
    </source>
</evidence>
<comment type="caution">
    <text evidence="2">The sequence shown here is derived from an EMBL/GenBank/DDBJ whole genome shotgun (WGS) entry which is preliminary data.</text>
</comment>
<dbReference type="HOGENOM" id="CLU_2196849_0_0_1"/>
<gene>
    <name evidence="2" type="ORF">H072_7147</name>
</gene>
<name>S8AD74_DACHA</name>
<sequence length="108" mass="11450">MDKRRDRWVAPGGHANTMLASGGGNSADAPVPLVPAFGEPLGRGTRVLAVPLAEVSQDERVDSDAAAGHQRRVSGWFSLRIRSSTVDLTRPVPSTSSRRVAFKCAAVL</sequence>